<keyword evidence="5" id="KW-1185">Reference proteome</keyword>
<dbReference type="GO" id="GO:0003700">
    <property type="term" value="F:DNA-binding transcription factor activity"/>
    <property type="evidence" value="ECO:0007669"/>
    <property type="project" value="TreeGrafter"/>
</dbReference>
<dbReference type="PANTHER" id="PTHR30055:SF146">
    <property type="entry name" value="HTH-TYPE TRANSCRIPTIONAL DUAL REGULATOR CECR"/>
    <property type="match status" value="1"/>
</dbReference>
<dbReference type="InterPro" id="IPR050109">
    <property type="entry name" value="HTH-type_TetR-like_transc_reg"/>
</dbReference>
<dbReference type="EMBL" id="CP077062">
    <property type="protein sequence ID" value="QWZ10595.1"/>
    <property type="molecule type" value="Genomic_DNA"/>
</dbReference>
<dbReference type="GO" id="GO:0000976">
    <property type="term" value="F:transcription cis-regulatory region binding"/>
    <property type="evidence" value="ECO:0007669"/>
    <property type="project" value="TreeGrafter"/>
</dbReference>
<organism evidence="4 5">
    <name type="scientific">Nocardioides panacis</name>
    <dbReference type="NCBI Taxonomy" id="2849501"/>
    <lineage>
        <taxon>Bacteria</taxon>
        <taxon>Bacillati</taxon>
        <taxon>Actinomycetota</taxon>
        <taxon>Actinomycetes</taxon>
        <taxon>Propionibacteriales</taxon>
        <taxon>Nocardioidaceae</taxon>
        <taxon>Nocardioides</taxon>
    </lineage>
</organism>
<dbReference type="PANTHER" id="PTHR30055">
    <property type="entry name" value="HTH-TYPE TRANSCRIPTIONAL REGULATOR RUTR"/>
    <property type="match status" value="1"/>
</dbReference>
<evidence type="ECO:0000313" key="5">
    <source>
        <dbReference type="Proteomes" id="UP000683575"/>
    </source>
</evidence>
<sequence length="205" mass="21991">MNADERRTQVLAAATRAFARTGYAGTSTDVVAREAGVSQPYVVRMFGTKHALFLEVFERATRRIQDAFEAVLDEQPFDPEDEDDWGRLGTAYTDLLVDRDFLLVMMHGFAAGDDDAIGARARACMGDIYDVILRTGCTPERATAFVAHGMLLNVMLAMRAPEHVDESGALADMTACAFGSEGLDVVAGTADQAGKPPGPVGGTRV</sequence>
<evidence type="ECO:0000256" key="1">
    <source>
        <dbReference type="ARBA" id="ARBA00023125"/>
    </source>
</evidence>
<name>A0A975Y2I9_9ACTN</name>
<protein>
    <submittedName>
        <fullName evidence="4">TetR/AcrR family transcriptional regulator</fullName>
    </submittedName>
</protein>
<feature type="DNA-binding region" description="H-T-H motif" evidence="2">
    <location>
        <begin position="27"/>
        <end position="46"/>
    </location>
</feature>
<dbReference type="AlphaFoldDB" id="A0A975Y2I9"/>
<accession>A0A975Y2I9</accession>
<evidence type="ECO:0000256" key="2">
    <source>
        <dbReference type="PROSITE-ProRule" id="PRU00335"/>
    </source>
</evidence>
<feature type="domain" description="HTH tetR-type" evidence="3">
    <location>
        <begin position="4"/>
        <end position="64"/>
    </location>
</feature>
<proteinExistence type="predicted"/>
<dbReference type="Proteomes" id="UP000683575">
    <property type="component" value="Chromosome"/>
</dbReference>
<gene>
    <name evidence="4" type="ORF">KRR39_14760</name>
</gene>
<evidence type="ECO:0000313" key="4">
    <source>
        <dbReference type="EMBL" id="QWZ10595.1"/>
    </source>
</evidence>
<keyword evidence="1 2" id="KW-0238">DNA-binding</keyword>
<reference evidence="4" key="1">
    <citation type="submission" date="2021-06" db="EMBL/GenBank/DDBJ databases">
        <title>Complete genome sequence of Nocardioides sp. G188.</title>
        <authorList>
            <person name="Im W.-T."/>
        </authorList>
    </citation>
    <scope>NUCLEOTIDE SEQUENCE</scope>
    <source>
        <strain evidence="4">G188</strain>
    </source>
</reference>
<dbReference type="PROSITE" id="PS50977">
    <property type="entry name" value="HTH_TETR_2"/>
    <property type="match status" value="1"/>
</dbReference>
<dbReference type="InterPro" id="IPR001647">
    <property type="entry name" value="HTH_TetR"/>
</dbReference>
<evidence type="ECO:0000259" key="3">
    <source>
        <dbReference type="PROSITE" id="PS50977"/>
    </source>
</evidence>
<dbReference type="Pfam" id="PF00440">
    <property type="entry name" value="TetR_N"/>
    <property type="match status" value="1"/>
</dbReference>
<dbReference type="KEGG" id="nps:KRR39_14760"/>